<reference evidence="4" key="1">
    <citation type="submission" date="2023-02" db="EMBL/GenBank/DDBJ databases">
        <title>Colletotrichum kahawae CIFC_Que2 genome sequencing and assembly.</title>
        <authorList>
            <person name="Baroncelli R."/>
        </authorList>
    </citation>
    <scope>NUCLEOTIDE SEQUENCE</scope>
    <source>
        <strain evidence="4">CIFC_Que2</strain>
    </source>
</reference>
<keyword evidence="1 4" id="KW-0378">Hydrolase</keyword>
<dbReference type="GO" id="GO:0000272">
    <property type="term" value="P:polysaccharide catabolic process"/>
    <property type="evidence" value="ECO:0007669"/>
    <property type="project" value="TreeGrafter"/>
</dbReference>
<organism evidence="4 5">
    <name type="scientific">Colletotrichum kahawae</name>
    <name type="common">Coffee berry disease fungus</name>
    <dbReference type="NCBI Taxonomy" id="34407"/>
    <lineage>
        <taxon>Eukaryota</taxon>
        <taxon>Fungi</taxon>
        <taxon>Dikarya</taxon>
        <taxon>Ascomycota</taxon>
        <taxon>Pezizomycotina</taxon>
        <taxon>Sordariomycetes</taxon>
        <taxon>Hypocreomycetidae</taxon>
        <taxon>Glomerellales</taxon>
        <taxon>Glomerellaceae</taxon>
        <taxon>Colletotrichum</taxon>
        <taxon>Colletotrichum gloeosporioides species complex</taxon>
    </lineage>
</organism>
<evidence type="ECO:0000256" key="3">
    <source>
        <dbReference type="SAM" id="MobiDB-lite"/>
    </source>
</evidence>
<dbReference type="InterPro" id="IPR052369">
    <property type="entry name" value="UG_Glycosaminoglycan_Hydrolase"/>
</dbReference>
<comment type="similarity">
    <text evidence="2">Belongs to the glycosyl hydrolase 88 family.</text>
</comment>
<dbReference type="Gene3D" id="1.50.10.10">
    <property type="match status" value="1"/>
</dbReference>
<accession>A0AAD9YR51</accession>
<dbReference type="InterPro" id="IPR008928">
    <property type="entry name" value="6-hairpin_glycosidase_sf"/>
</dbReference>
<evidence type="ECO:0000256" key="1">
    <source>
        <dbReference type="ARBA" id="ARBA00022801"/>
    </source>
</evidence>
<evidence type="ECO:0000313" key="5">
    <source>
        <dbReference type="Proteomes" id="UP001281614"/>
    </source>
</evidence>
<dbReference type="SUPFAM" id="SSF48208">
    <property type="entry name" value="Six-hairpin glycosidases"/>
    <property type="match status" value="1"/>
</dbReference>
<dbReference type="Proteomes" id="UP001281614">
    <property type="component" value="Unassembled WGS sequence"/>
</dbReference>
<dbReference type="PANTHER" id="PTHR36845:SF1">
    <property type="entry name" value="HYDROLASE, PUTATIVE (AFU_ORTHOLOGUE AFUA_7G05090)-RELATED"/>
    <property type="match status" value="1"/>
</dbReference>
<dbReference type="InterPro" id="IPR012341">
    <property type="entry name" value="6hp_glycosidase-like_sf"/>
</dbReference>
<dbReference type="EMBL" id="VYYT01000033">
    <property type="protein sequence ID" value="KAK2775880.1"/>
    <property type="molecule type" value="Genomic_DNA"/>
</dbReference>
<feature type="compositionally biased region" description="Polar residues" evidence="3">
    <location>
        <begin position="14"/>
        <end position="26"/>
    </location>
</feature>
<dbReference type="PANTHER" id="PTHR36845">
    <property type="entry name" value="HYDROLASE, PUTATIVE (AFU_ORTHOLOGUE AFUA_7G05090)-RELATED"/>
    <property type="match status" value="1"/>
</dbReference>
<feature type="region of interest" description="Disordered" evidence="3">
    <location>
        <begin position="77"/>
        <end position="105"/>
    </location>
</feature>
<sequence>MLVEIRSTRGARLANNSRADVESTPKTMMPTTNLALLPSKTPRDRLSELFSENVTAKLIRTATQKLVDNACLGTSTRTDDFRRSRTDSYQDPPKKFPETVPQIGPNYGQYQSRNIDFWTCGFFAGSLYSLLERAIKYPHTIQSDNPDFDLPKLRRRLQVLAQAWSDPIHGESRLTNTHDLGFIQMPHMRPRWELFHDEKALNTILKAAKSLHTRFCPAVGAIRSWDQLTWLKIPPIVGMDDNFIVIIDSMCNLDLLFYAAAHSGDKQLADAAITHARTLLKSHLRLEPSEPEQRFPGSLYSTCHVVNFSPINGEVKGRCTAQGYSTSSTWSRGQAWAILGYAQTYVWTGEREFLETACGLAEYFLLRLEKAPAAVEVPAPDGSGRRIGKYVPVWDFDAPIEDGEPPLRDTSAGTAAANGLLILAQSLAGQGLHDLSDRFLQGGLKIVEETLEFSLADEKARLDIGTNGEMTGIDVVQGECFESILKNATVCNNPMSNHRTKDHGLVYADYYLVEFGTRLLRLGLA</sequence>
<gene>
    <name evidence="4" type="ORF">CKAH01_12689</name>
</gene>
<dbReference type="GO" id="GO:0052757">
    <property type="term" value="F:chondroitin hydrolase activity"/>
    <property type="evidence" value="ECO:0007669"/>
    <property type="project" value="TreeGrafter"/>
</dbReference>
<protein>
    <submittedName>
        <fullName evidence="4">Unsaturated glucuronyl hydrolase</fullName>
    </submittedName>
</protein>
<evidence type="ECO:0000313" key="4">
    <source>
        <dbReference type="EMBL" id="KAK2775880.1"/>
    </source>
</evidence>
<feature type="region of interest" description="Disordered" evidence="3">
    <location>
        <begin position="1"/>
        <end position="26"/>
    </location>
</feature>
<feature type="compositionally biased region" description="Basic and acidic residues" evidence="3">
    <location>
        <begin position="77"/>
        <end position="97"/>
    </location>
</feature>
<evidence type="ECO:0000256" key="2">
    <source>
        <dbReference type="ARBA" id="ARBA00038358"/>
    </source>
</evidence>
<name>A0AAD9YR51_COLKA</name>
<dbReference type="AlphaFoldDB" id="A0AAD9YR51"/>
<keyword evidence="5" id="KW-1185">Reference proteome</keyword>
<proteinExistence type="inferred from homology"/>
<comment type="caution">
    <text evidence="4">The sequence shown here is derived from an EMBL/GenBank/DDBJ whole genome shotgun (WGS) entry which is preliminary data.</text>
</comment>